<comment type="subcellular location">
    <subcellularLocation>
        <location evidence="1">Membrane</location>
        <topology evidence="1">Multi-pass membrane protein</topology>
    </subcellularLocation>
</comment>
<dbReference type="Gene3D" id="1.20.1250.20">
    <property type="entry name" value="MFS general substrate transporter like domains"/>
    <property type="match status" value="1"/>
</dbReference>
<keyword evidence="3" id="KW-0812">Transmembrane</keyword>
<feature type="transmembrane region" description="Helical" evidence="3">
    <location>
        <begin position="170"/>
        <end position="191"/>
    </location>
</feature>
<keyword evidence="5" id="KW-1185">Reference proteome</keyword>
<dbReference type="PANTHER" id="PTHR37535">
    <property type="entry name" value="FLUG DOMAIN PROTEIN"/>
    <property type="match status" value="1"/>
</dbReference>
<reference evidence="4 5" key="1">
    <citation type="submission" date="2023-08" db="EMBL/GenBank/DDBJ databases">
        <title>Black Yeasts Isolated from many extreme environments.</title>
        <authorList>
            <person name="Coleine C."/>
            <person name="Stajich J.E."/>
            <person name="Selbmann L."/>
        </authorList>
    </citation>
    <scope>NUCLEOTIDE SEQUENCE [LARGE SCALE GENOMIC DNA]</scope>
    <source>
        <strain evidence="4 5">CCFEE 5885</strain>
    </source>
</reference>
<keyword evidence="3" id="KW-0472">Membrane</keyword>
<proteinExistence type="predicted"/>
<gene>
    <name evidence="4" type="ORF">LTR24_004479</name>
</gene>
<dbReference type="Pfam" id="PF07690">
    <property type="entry name" value="MFS_1"/>
    <property type="match status" value="1"/>
</dbReference>
<dbReference type="EMBL" id="JAVRRG010000046">
    <property type="protein sequence ID" value="KAK5093218.1"/>
    <property type="molecule type" value="Genomic_DNA"/>
</dbReference>
<dbReference type="PANTHER" id="PTHR37535:SF3">
    <property type="entry name" value="FLUG DOMAIN-CONTAINING PROTEIN"/>
    <property type="match status" value="1"/>
</dbReference>
<dbReference type="Pfam" id="PF11917">
    <property type="entry name" value="DUF3435"/>
    <property type="match status" value="1"/>
</dbReference>
<feature type="transmembrane region" description="Helical" evidence="3">
    <location>
        <begin position="211"/>
        <end position="236"/>
    </location>
</feature>
<protein>
    <recommendedName>
        <fullName evidence="6">C2H2-type domain-containing protein</fullName>
    </recommendedName>
</protein>
<name>A0ABR0KBU5_9EURO</name>
<evidence type="ECO:0000256" key="3">
    <source>
        <dbReference type="SAM" id="Phobius"/>
    </source>
</evidence>
<evidence type="ECO:0000313" key="4">
    <source>
        <dbReference type="EMBL" id="KAK5093218.1"/>
    </source>
</evidence>
<dbReference type="InterPro" id="IPR036259">
    <property type="entry name" value="MFS_trans_sf"/>
</dbReference>
<evidence type="ECO:0008006" key="6">
    <source>
        <dbReference type="Google" id="ProtNLM"/>
    </source>
</evidence>
<dbReference type="InterPro" id="IPR011701">
    <property type="entry name" value="MFS"/>
</dbReference>
<dbReference type="SUPFAM" id="SSF103473">
    <property type="entry name" value="MFS general substrate transporter"/>
    <property type="match status" value="1"/>
</dbReference>
<evidence type="ECO:0000256" key="1">
    <source>
        <dbReference type="ARBA" id="ARBA00004141"/>
    </source>
</evidence>
<dbReference type="InterPro" id="IPR021842">
    <property type="entry name" value="DUF3435"/>
</dbReference>
<comment type="caution">
    <text evidence="4">The sequence shown here is derived from an EMBL/GenBank/DDBJ whole genome shotgun (WGS) entry which is preliminary data.</text>
</comment>
<sequence length="1405" mass="157221">MSAGKDTQVTLTSYPQRRKSAVLATSEELGVEADVTSDHETIVTYPRIPKRYRYVALACVLAFPIGNNWTGASLGPLKNTLRNEFGINNAQFGVISSADGFVNTLFPIFGGLIMDWWGPNVVTICCTSIMFTGSLIAAGSTNADAWRMLVGGHVLMGFGVAVLDTAQQKFFYHWFGAAGLAFAFGLESAVASTTSLVAGMTAIPIKEGTGWYGWSFWIPAVFCGLSMFVNIAYVCFERFVVPKQYWLTSARAKTLTSQHGVGRKRIFSFKTLLELPWCYLMLPATQLLQSGAAGGFGVSAVRADGFSHPAHLCDHLTPLLLWSLTLDHWVSDTSAHPPLTLTASRPDRRRACGTQLRHGVHPGNASEVGGDDYFHRYKMASSSCRSHFVFPPPRTLFLLSMSRCLSRRASLKKKRLHWPKQMDGSIMRTLKKMLMKPTHMRIKPRLPTGMLFSWHIGLEQKKCKSQGLPPPSETEIRQRMLGKDVPLPDRVTLKDFARFYALSRPGKLSTRPTATSIKSFMEKFFVAFMVETGTVIDRNKRIELYRWIRHKLTKEGTVENIKNPKHNFVAQDLENVLTALWTHDDLAYIPERYRIQFTFILLVYCWTGARIGAFFKGGLRWKDITIALKRTPGKDDKKWTALYKLDQRYVKNNPDPENIYYASATKENEFLMFNDTAFLLVLAVADGVVRGIDSLEDLWGQSMPEHETHRELGFHEWAQDKYVIRRCTLAGGIDDKPMPKSQFISIFQNTLRSAGYTCGPKVHAIRRALGKKVDEMYTGAQRSQHLTQSDIRVFGQSYVANCSSVDGNAAFLGRARDDTVTEYFQSLERFREPGLPAKLPTAEREALERDPELCQLAKGVRICQASKSTDTALREAQIALRRYRSKLETTSLKEYQQKWIQQQRHLRVASKGKEGFALASTDRTGIMWSLIPERGRIAASVVSGRKAFAQELQLIMQDMVALCGPPSVTYLPEMTPTNGRCPVGSCGLQLDTLKKGQRNEHVLGCKRRELADKNNHLLYNVYYCYTCFSWTLGYDNWEVHCQTHMTKLSSLVCGCMTYCHTTVRPACCPFCLGSEKLPAAKRLASFSRDSILWTHMEKFHLLGATFPSGCPHPLCGTTLDTSRDFRGHLIDVHGLSAREPKPKSLDGREPSKKRGKLEREADGITWTTALDSLGPELKRYKATSMTSDLAIDDSSVIPTESLTPTIAGAQSGSPQRVHDVSPERLLKPEECTLSESSTPASSYATSIEETDGQWDKFFNFPPTPEPLLVTEHELTDTADGQTAYISLEDQQLPTSSQAHADEPLFATPSELSDLGAGSCSPHYHPLRQIQKRCSDQSESEVLSFGRPTSRVLDRAITVRQEGGRTILRLQCLPTKPASTKKPAKRVSRPAQSAQSKTRTRKRTTK</sequence>
<dbReference type="Proteomes" id="UP001345013">
    <property type="component" value="Unassembled WGS sequence"/>
</dbReference>
<feature type="transmembrane region" description="Helical" evidence="3">
    <location>
        <begin position="54"/>
        <end position="72"/>
    </location>
</feature>
<organism evidence="4 5">
    <name type="scientific">Lithohypha guttulata</name>
    <dbReference type="NCBI Taxonomy" id="1690604"/>
    <lineage>
        <taxon>Eukaryota</taxon>
        <taxon>Fungi</taxon>
        <taxon>Dikarya</taxon>
        <taxon>Ascomycota</taxon>
        <taxon>Pezizomycotina</taxon>
        <taxon>Eurotiomycetes</taxon>
        <taxon>Chaetothyriomycetidae</taxon>
        <taxon>Chaetothyriales</taxon>
        <taxon>Trichomeriaceae</taxon>
        <taxon>Lithohypha</taxon>
    </lineage>
</organism>
<feature type="transmembrane region" description="Helical" evidence="3">
    <location>
        <begin position="145"/>
        <end position="163"/>
    </location>
</feature>
<feature type="transmembrane region" description="Helical" evidence="3">
    <location>
        <begin position="121"/>
        <end position="139"/>
    </location>
</feature>
<feature type="region of interest" description="Disordered" evidence="2">
    <location>
        <begin position="1373"/>
        <end position="1405"/>
    </location>
</feature>
<evidence type="ECO:0000256" key="2">
    <source>
        <dbReference type="SAM" id="MobiDB-lite"/>
    </source>
</evidence>
<evidence type="ECO:0000313" key="5">
    <source>
        <dbReference type="Proteomes" id="UP001345013"/>
    </source>
</evidence>
<feature type="region of interest" description="Disordered" evidence="2">
    <location>
        <begin position="1137"/>
        <end position="1160"/>
    </location>
</feature>
<keyword evidence="3" id="KW-1133">Transmembrane helix</keyword>
<accession>A0ABR0KBU5</accession>